<organism evidence="1 2">
    <name type="scientific">Rhodovulum sulfidophilum</name>
    <name type="common">Rhodobacter sulfidophilus</name>
    <dbReference type="NCBI Taxonomy" id="35806"/>
    <lineage>
        <taxon>Bacteria</taxon>
        <taxon>Pseudomonadati</taxon>
        <taxon>Pseudomonadota</taxon>
        <taxon>Alphaproteobacteria</taxon>
        <taxon>Rhodobacterales</taxon>
        <taxon>Paracoccaceae</taxon>
        <taxon>Rhodovulum</taxon>
    </lineage>
</organism>
<proteinExistence type="predicted"/>
<dbReference type="Proteomes" id="UP000249185">
    <property type="component" value="Unassembled WGS sequence"/>
</dbReference>
<reference evidence="1 2" key="1">
    <citation type="submission" date="2017-08" db="EMBL/GenBank/DDBJ databases">
        <title>Infants hospitalized years apart are colonized by the same room-sourced microbial strains.</title>
        <authorList>
            <person name="Brooks B."/>
            <person name="Olm M.R."/>
            <person name="Firek B.A."/>
            <person name="Baker R."/>
            <person name="Thomas B.C."/>
            <person name="Morowitz M.J."/>
            <person name="Banfield J.F."/>
        </authorList>
    </citation>
    <scope>NUCLEOTIDE SEQUENCE [LARGE SCALE GENOMIC DNA]</scope>
    <source>
        <strain evidence="1">S2_005_002_R2_34</strain>
    </source>
</reference>
<dbReference type="EMBL" id="QFPW01000014">
    <property type="protein sequence ID" value="PZQ47932.1"/>
    <property type="molecule type" value="Genomic_DNA"/>
</dbReference>
<name>A0A2W5N3A5_RHOSU</name>
<gene>
    <name evidence="1" type="ORF">DI556_15655</name>
</gene>
<evidence type="ECO:0000313" key="1">
    <source>
        <dbReference type="EMBL" id="PZQ47932.1"/>
    </source>
</evidence>
<evidence type="ECO:0000313" key="2">
    <source>
        <dbReference type="Proteomes" id="UP000249185"/>
    </source>
</evidence>
<dbReference type="AlphaFoldDB" id="A0A2W5N3A5"/>
<dbReference type="InterPro" id="IPR009531">
    <property type="entry name" value="DUF1150"/>
</dbReference>
<protein>
    <submittedName>
        <fullName evidence="1">DUF1150 domain-containing protein</fullName>
    </submittedName>
</protein>
<comment type="caution">
    <text evidence="1">The sequence shown here is derived from an EMBL/GenBank/DDBJ whole genome shotgun (WGS) entry which is preliminary data.</text>
</comment>
<accession>A0A2W5N3A5</accession>
<sequence>MTDFPSLNEDEAEERNRIVYVRSVKTSELPEAIQAQAPGLDHIYAIHSTDGAVLALVSDRAQAFVVARQNELSPVSVH</sequence>
<dbReference type="Pfam" id="PF06620">
    <property type="entry name" value="DUF1150"/>
    <property type="match status" value="1"/>
</dbReference>